<dbReference type="Proteomes" id="UP000014973">
    <property type="component" value="Unassembled WGS sequence"/>
</dbReference>
<sequence>MFLQLFLFQKILTILYHNQTQKEKANDKQMLLWF</sequence>
<comment type="caution">
    <text evidence="1">The sequence shown here is derived from an EMBL/GenBank/DDBJ whole genome shotgun (WGS) entry which is preliminary data.</text>
</comment>
<proteinExistence type="predicted"/>
<gene>
    <name evidence="1" type="ORF">M060_01580</name>
</gene>
<accession>S7XLZ5</accession>
<protein>
    <submittedName>
        <fullName evidence="1">Uncharacterized protein</fullName>
    </submittedName>
</protein>
<dbReference type="AlphaFoldDB" id="S7XLZ5"/>
<dbReference type="EMBL" id="ATAB01000002">
    <property type="protein sequence ID" value="EPR96450.1"/>
    <property type="molecule type" value="Genomic_DNA"/>
</dbReference>
<reference evidence="1 2" key="1">
    <citation type="submission" date="2013-06" db="EMBL/GenBank/DDBJ databases">
        <title>Genome sequencing of Streptococcus mitis strains.</title>
        <authorList>
            <person name="Ikryannikova L.N."/>
            <person name="Ilina E.N."/>
            <person name="Kostryukova E.S."/>
            <person name="Semashko T.A."/>
            <person name="Savinova T.A."/>
            <person name="Karpova I.Y."/>
            <person name="Larin A.K."/>
            <person name="Ischenko D.S."/>
            <person name="Dubovickaya V.A."/>
            <person name="Sidorenko S.V."/>
            <person name="Govorun V.M."/>
        </authorList>
    </citation>
    <scope>NUCLEOTIDE SEQUENCE [LARGE SCALE GENOMIC DNA]</scope>
    <source>
        <strain evidence="1 2">29/42</strain>
    </source>
</reference>
<name>S7XLZ5_STRMT</name>
<organism evidence="1 2">
    <name type="scientific">Streptococcus mitis 29/42</name>
    <dbReference type="NCBI Taxonomy" id="1340486"/>
    <lineage>
        <taxon>Bacteria</taxon>
        <taxon>Bacillati</taxon>
        <taxon>Bacillota</taxon>
        <taxon>Bacilli</taxon>
        <taxon>Lactobacillales</taxon>
        <taxon>Streptococcaceae</taxon>
        <taxon>Streptococcus</taxon>
        <taxon>Streptococcus mitis group</taxon>
    </lineage>
</organism>
<evidence type="ECO:0000313" key="1">
    <source>
        <dbReference type="EMBL" id="EPR96450.1"/>
    </source>
</evidence>
<evidence type="ECO:0000313" key="2">
    <source>
        <dbReference type="Proteomes" id="UP000014973"/>
    </source>
</evidence>